<sequence>MATVMTSKDEEMTTPVSVPEAATSTVEAMEVVSDAPTADATPNAVETSEEEYKLIVLNYGKWKDAKSMEQVLRERQVAFRKVQKSRQLSFGFVHFHTQEARDAALPVLQTIEWNGELMDVKTALPKKSMKPVRSNKKRPRTETEEGGAEDKPARQSNDGDEHEASAEGAKEPPKNAREVVTPWADVPYDEQLERKEAEMKKVMIKIVRQTRKEYFKKEKRVANEKRNSKKQKLEASNEDEEGPFSSNAKAFIPTWLTSHGSLYVVADSVLYSRPHEADVSTPWSRIVDAPGVTAIVSFGSELVAATTENIITALKYGPTASYWEKLCDGPSVAIASLASLRGSLLCCTTEGSILKQEGAGRFATGEWKELAVVEGARSITTHNGFLYACCPGETSTPKWQRAPLTADALDTLEFAPYDWSIEVPQMLGMCSHDHQMILLSGHSLAYAAVEGAASVDTRPLSVGTSEAVLTGFASHKGLCCPMDSIHASPVVEGYRNKCEFSIGFDANEKPCVGFRMGLFRDGSVIVSPPKDCVSVSPIMEKVCATVQDLIESSGIPVYDVKTQVGVWRLLTVRHSERTNQLMIMLQVNPKGMSPEEKERLNQLVLEKLTDSSLDYQVTSLFLQEYEGVSAASENDPLVHLHGEKTIEEHLLGMRFSVSPNAFFQVNTRGAETLYSLVKQHAIANEKTLLYDVCCGTGTIGICSSKGTGKVVGIEICKAATDDAVVNAKLNDVTNVSFVNSKAEDVMRDLLKAKPTGEGDAELSRVVAIVDPPRAGLHHQVLRSLRSCPPVERIVYVSCNPTGSLIQDAVTLCGPKTKSITGNAFEPVHAIPVDMFPHTPHCEMIIVFDRVNKTS</sequence>
<dbReference type="Gene3D" id="3.30.70.330">
    <property type="match status" value="1"/>
</dbReference>
<comment type="similarity">
    <text evidence="4">Belongs to the class I-like SAM-binding methyltransferase superfamily. RNA M5U methyltransferase family.</text>
</comment>
<dbReference type="Pfam" id="PF05958">
    <property type="entry name" value="tRNA_U5-meth_tr"/>
    <property type="match status" value="1"/>
</dbReference>
<gene>
    <name evidence="6" type="ORF">Poli38472_013926</name>
</gene>
<feature type="region of interest" description="Disordered" evidence="5">
    <location>
        <begin position="124"/>
        <end position="182"/>
    </location>
</feature>
<dbReference type="PANTHER" id="PTHR45904:SF2">
    <property type="entry name" value="TRNA (URACIL-5-)-METHYLTRANSFERASE HOMOLOG A"/>
    <property type="match status" value="1"/>
</dbReference>
<feature type="binding site" evidence="4">
    <location>
        <position position="664"/>
    </location>
    <ligand>
        <name>S-adenosyl-L-methionine</name>
        <dbReference type="ChEBI" id="CHEBI:59789"/>
    </ligand>
</feature>
<dbReference type="InterPro" id="IPR035979">
    <property type="entry name" value="RBD_domain_sf"/>
</dbReference>
<feature type="binding site" evidence="4">
    <location>
        <position position="714"/>
    </location>
    <ligand>
        <name>S-adenosyl-L-methionine</name>
        <dbReference type="ChEBI" id="CHEBI:59789"/>
    </ligand>
</feature>
<dbReference type="PROSITE" id="PS51687">
    <property type="entry name" value="SAM_MT_RNA_M5U"/>
    <property type="match status" value="1"/>
</dbReference>
<comment type="caution">
    <text evidence="6">The sequence shown here is derived from an EMBL/GenBank/DDBJ whole genome shotgun (WGS) entry which is preliminary data.</text>
</comment>
<dbReference type="InterPro" id="IPR029063">
    <property type="entry name" value="SAM-dependent_MTases_sf"/>
</dbReference>
<proteinExistence type="inferred from homology"/>
<reference evidence="6" key="1">
    <citation type="submission" date="2019-03" db="EMBL/GenBank/DDBJ databases">
        <title>Long read genome sequence of the mycoparasitic Pythium oligandrum ATCC 38472 isolated from sugarbeet rhizosphere.</title>
        <authorList>
            <person name="Gaulin E."/>
        </authorList>
    </citation>
    <scope>NUCLEOTIDE SEQUENCE</scope>
    <source>
        <strain evidence="6">ATCC 38472_TT</strain>
    </source>
</reference>
<feature type="compositionally biased region" description="Basic and acidic residues" evidence="5">
    <location>
        <begin position="140"/>
        <end position="177"/>
    </location>
</feature>
<dbReference type="GO" id="GO:0003723">
    <property type="term" value="F:RNA binding"/>
    <property type="evidence" value="ECO:0007669"/>
    <property type="project" value="TreeGrafter"/>
</dbReference>
<feature type="compositionally biased region" description="Basic and acidic residues" evidence="5">
    <location>
        <begin position="218"/>
        <end position="235"/>
    </location>
</feature>
<name>A0A8K1C2A6_PYTOL</name>
<feature type="region of interest" description="Disordered" evidence="5">
    <location>
        <begin position="218"/>
        <end position="244"/>
    </location>
</feature>
<dbReference type="GO" id="GO:0006396">
    <property type="term" value="P:RNA processing"/>
    <property type="evidence" value="ECO:0007669"/>
    <property type="project" value="InterPro"/>
</dbReference>
<dbReference type="SUPFAM" id="SSF54928">
    <property type="entry name" value="RNA-binding domain, RBD"/>
    <property type="match status" value="1"/>
</dbReference>
<feature type="active site" description="Nucleophile" evidence="4">
    <location>
        <position position="798"/>
    </location>
</feature>
<dbReference type="EMBL" id="SPLM01000149">
    <property type="protein sequence ID" value="TMW55164.1"/>
    <property type="molecule type" value="Genomic_DNA"/>
</dbReference>
<evidence type="ECO:0000313" key="6">
    <source>
        <dbReference type="EMBL" id="TMW55164.1"/>
    </source>
</evidence>
<evidence type="ECO:0000256" key="3">
    <source>
        <dbReference type="ARBA" id="ARBA00022691"/>
    </source>
</evidence>
<evidence type="ECO:0000313" key="7">
    <source>
        <dbReference type="Proteomes" id="UP000794436"/>
    </source>
</evidence>
<comment type="caution">
    <text evidence="4">Lacks conserved residue(s) required for the propagation of feature annotation.</text>
</comment>
<evidence type="ECO:0000256" key="5">
    <source>
        <dbReference type="SAM" id="MobiDB-lite"/>
    </source>
</evidence>
<feature type="binding site" evidence="4">
    <location>
        <position position="770"/>
    </location>
    <ligand>
        <name>S-adenosyl-L-methionine</name>
        <dbReference type="ChEBI" id="CHEBI:59789"/>
    </ligand>
</feature>
<organism evidence="6 7">
    <name type="scientific">Pythium oligandrum</name>
    <name type="common">Mycoparasitic fungus</name>
    <dbReference type="NCBI Taxonomy" id="41045"/>
    <lineage>
        <taxon>Eukaryota</taxon>
        <taxon>Sar</taxon>
        <taxon>Stramenopiles</taxon>
        <taxon>Oomycota</taxon>
        <taxon>Peronosporomycetes</taxon>
        <taxon>Pythiales</taxon>
        <taxon>Pythiaceae</taxon>
        <taxon>Pythium</taxon>
    </lineage>
</organism>
<dbReference type="GO" id="GO:0032259">
    <property type="term" value="P:methylation"/>
    <property type="evidence" value="ECO:0007669"/>
    <property type="project" value="UniProtKB-KW"/>
</dbReference>
<dbReference type="GO" id="GO:0008173">
    <property type="term" value="F:RNA methyltransferase activity"/>
    <property type="evidence" value="ECO:0007669"/>
    <property type="project" value="InterPro"/>
</dbReference>
<dbReference type="PANTHER" id="PTHR45904">
    <property type="entry name" value="TRNA (URACIL-5-)-METHYLTRANSFERASE"/>
    <property type="match status" value="1"/>
</dbReference>
<dbReference type="OrthoDB" id="10250660at2759"/>
<evidence type="ECO:0000256" key="2">
    <source>
        <dbReference type="ARBA" id="ARBA00022679"/>
    </source>
</evidence>
<keyword evidence="7" id="KW-1185">Reference proteome</keyword>
<dbReference type="InterPro" id="IPR012677">
    <property type="entry name" value="Nucleotide-bd_a/b_plait_sf"/>
</dbReference>
<keyword evidence="3 4" id="KW-0949">S-adenosyl-L-methionine</keyword>
<dbReference type="Gene3D" id="2.40.50.1070">
    <property type="match status" value="1"/>
</dbReference>
<keyword evidence="1 4" id="KW-0489">Methyltransferase</keyword>
<keyword evidence="2 4" id="KW-0808">Transferase</keyword>
<evidence type="ECO:0000256" key="4">
    <source>
        <dbReference type="PROSITE-ProRule" id="PRU01024"/>
    </source>
</evidence>
<accession>A0A8K1C2A6</accession>
<dbReference type="SUPFAM" id="SSF53335">
    <property type="entry name" value="S-adenosyl-L-methionine-dependent methyltransferases"/>
    <property type="match status" value="1"/>
</dbReference>
<dbReference type="Gene3D" id="3.40.50.150">
    <property type="entry name" value="Vaccinia Virus protein VP39"/>
    <property type="match status" value="1"/>
</dbReference>
<dbReference type="AlphaFoldDB" id="A0A8K1C2A6"/>
<protein>
    <recommendedName>
        <fullName evidence="8">23S rRNA (Uracil-5-)-methyltransferase RumA</fullName>
    </recommendedName>
</protein>
<evidence type="ECO:0000256" key="1">
    <source>
        <dbReference type="ARBA" id="ARBA00022603"/>
    </source>
</evidence>
<feature type="compositionally biased region" description="Basic residues" evidence="5">
    <location>
        <begin position="127"/>
        <end position="139"/>
    </location>
</feature>
<dbReference type="InterPro" id="IPR045850">
    <property type="entry name" value="TRM2_met"/>
</dbReference>
<evidence type="ECO:0008006" key="8">
    <source>
        <dbReference type="Google" id="ProtNLM"/>
    </source>
</evidence>
<dbReference type="InterPro" id="IPR010280">
    <property type="entry name" value="U5_MeTrfase_fam"/>
</dbReference>
<dbReference type="Proteomes" id="UP000794436">
    <property type="component" value="Unassembled WGS sequence"/>
</dbReference>